<evidence type="ECO:0000313" key="2">
    <source>
        <dbReference type="EMBL" id="GBP98200.1"/>
    </source>
</evidence>
<proteinExistence type="predicted"/>
<evidence type="ECO:0000256" key="1">
    <source>
        <dbReference type="SAM" id="MobiDB-lite"/>
    </source>
</evidence>
<protein>
    <submittedName>
        <fullName evidence="2">Uncharacterized protein</fullName>
    </submittedName>
</protein>
<feature type="compositionally biased region" description="Gly residues" evidence="1">
    <location>
        <begin position="57"/>
        <end position="72"/>
    </location>
</feature>
<evidence type="ECO:0000313" key="3">
    <source>
        <dbReference type="Proteomes" id="UP000299102"/>
    </source>
</evidence>
<keyword evidence="3" id="KW-1185">Reference proteome</keyword>
<comment type="caution">
    <text evidence="2">The sequence shown here is derived from an EMBL/GenBank/DDBJ whole genome shotgun (WGS) entry which is preliminary data.</text>
</comment>
<dbReference type="Proteomes" id="UP000299102">
    <property type="component" value="Unassembled WGS sequence"/>
</dbReference>
<sequence length="141" mass="15303">MAKPTPELRMSRWIAFYISGEFAKWTHKLEVSRRGVQRWGPSGRRGSLSEREVRGGPAPGGPAGAPPGGGAGVEQEKRAPLQPQQQQPRVHHTLPGLCRFALDKCGAMPLRTFFKNLNSNLTPLDLAQNWCGSSTASSPTS</sequence>
<accession>A0A4C2ADR1</accession>
<reference evidence="2 3" key="1">
    <citation type="journal article" date="2019" name="Commun. Biol.">
        <title>The bagworm genome reveals a unique fibroin gene that provides high tensile strength.</title>
        <authorList>
            <person name="Kono N."/>
            <person name="Nakamura H."/>
            <person name="Ohtoshi R."/>
            <person name="Tomita M."/>
            <person name="Numata K."/>
            <person name="Arakawa K."/>
        </authorList>
    </citation>
    <scope>NUCLEOTIDE SEQUENCE [LARGE SCALE GENOMIC DNA]</scope>
</reference>
<gene>
    <name evidence="2" type="ORF">EVAR_70879_1</name>
</gene>
<organism evidence="2 3">
    <name type="scientific">Eumeta variegata</name>
    <name type="common">Bagworm moth</name>
    <name type="synonym">Eumeta japonica</name>
    <dbReference type="NCBI Taxonomy" id="151549"/>
    <lineage>
        <taxon>Eukaryota</taxon>
        <taxon>Metazoa</taxon>
        <taxon>Ecdysozoa</taxon>
        <taxon>Arthropoda</taxon>
        <taxon>Hexapoda</taxon>
        <taxon>Insecta</taxon>
        <taxon>Pterygota</taxon>
        <taxon>Neoptera</taxon>
        <taxon>Endopterygota</taxon>
        <taxon>Lepidoptera</taxon>
        <taxon>Glossata</taxon>
        <taxon>Ditrysia</taxon>
        <taxon>Tineoidea</taxon>
        <taxon>Psychidae</taxon>
        <taxon>Oiketicinae</taxon>
        <taxon>Eumeta</taxon>
    </lineage>
</organism>
<name>A0A4C2ADR1_EUMVA</name>
<dbReference type="EMBL" id="BGZK01003087">
    <property type="protein sequence ID" value="GBP98200.1"/>
    <property type="molecule type" value="Genomic_DNA"/>
</dbReference>
<feature type="region of interest" description="Disordered" evidence="1">
    <location>
        <begin position="33"/>
        <end position="92"/>
    </location>
</feature>
<dbReference type="AlphaFoldDB" id="A0A4C2ADR1"/>